<comment type="caution">
    <text evidence="1">The sequence shown here is derived from an EMBL/GenBank/DDBJ whole genome shotgun (WGS) entry which is preliminary data.</text>
</comment>
<reference evidence="1" key="1">
    <citation type="submission" date="2020-10" db="EMBL/GenBank/DDBJ databases">
        <title>Sequencing the genomes of 1000 actinobacteria strains.</title>
        <authorList>
            <person name="Klenk H.-P."/>
        </authorList>
    </citation>
    <scope>NUCLEOTIDE SEQUENCE</scope>
    <source>
        <strain evidence="1">DSM 45354</strain>
    </source>
</reference>
<dbReference type="AlphaFoldDB" id="A0A927RHZ1"/>
<proteinExistence type="predicted"/>
<sequence length="138" mass="15154">MLERFIDRYVDTENPGEPRFEALVRTLIDGLPEPGDVDALAELRRDDPAVEAFSIYLRAVDHYGAIITVTEEGDLVRGLELDDRFDEPELLDQAATLMAALKQEFGAAGGLAGVELPPPQSASEWADDALVMLRDGRV</sequence>
<accession>A0A927RHZ1</accession>
<protein>
    <submittedName>
        <fullName evidence="1">Uncharacterized protein</fullName>
    </submittedName>
</protein>
<dbReference type="Proteomes" id="UP000638648">
    <property type="component" value="Unassembled WGS sequence"/>
</dbReference>
<dbReference type="RefSeq" id="WP_192749946.1">
    <property type="nucleotide sequence ID" value="NZ_BAABJL010000009.1"/>
</dbReference>
<evidence type="ECO:0000313" key="2">
    <source>
        <dbReference type="Proteomes" id="UP000638648"/>
    </source>
</evidence>
<keyword evidence="2" id="KW-1185">Reference proteome</keyword>
<evidence type="ECO:0000313" key="1">
    <source>
        <dbReference type="EMBL" id="MBE1605656.1"/>
    </source>
</evidence>
<dbReference type="EMBL" id="JADBEM010000001">
    <property type="protein sequence ID" value="MBE1605656.1"/>
    <property type="molecule type" value="Genomic_DNA"/>
</dbReference>
<organism evidence="1 2">
    <name type="scientific">Actinopolymorpha pittospori</name>
    <dbReference type="NCBI Taxonomy" id="648752"/>
    <lineage>
        <taxon>Bacteria</taxon>
        <taxon>Bacillati</taxon>
        <taxon>Actinomycetota</taxon>
        <taxon>Actinomycetes</taxon>
        <taxon>Propionibacteriales</taxon>
        <taxon>Actinopolymorphaceae</taxon>
        <taxon>Actinopolymorpha</taxon>
    </lineage>
</organism>
<name>A0A927RHZ1_9ACTN</name>
<gene>
    <name evidence="1" type="ORF">HEB94_002504</name>
</gene>